<organism evidence="1 2">
    <name type="scientific">Meloidogyne hapla</name>
    <name type="common">Root-knot nematode worm</name>
    <dbReference type="NCBI Taxonomy" id="6305"/>
    <lineage>
        <taxon>Eukaryota</taxon>
        <taxon>Metazoa</taxon>
        <taxon>Ecdysozoa</taxon>
        <taxon>Nematoda</taxon>
        <taxon>Chromadorea</taxon>
        <taxon>Rhabditida</taxon>
        <taxon>Tylenchina</taxon>
        <taxon>Tylenchomorpha</taxon>
        <taxon>Tylenchoidea</taxon>
        <taxon>Meloidogynidae</taxon>
        <taxon>Meloidogyninae</taxon>
        <taxon>Meloidogyne</taxon>
    </lineage>
</organism>
<evidence type="ECO:0000313" key="2">
    <source>
        <dbReference type="WBParaSite" id="MhA1_Contig1095.frz3.gene17"/>
    </source>
</evidence>
<dbReference type="AlphaFoldDB" id="A0A1I8AY64"/>
<dbReference type="Proteomes" id="UP000095281">
    <property type="component" value="Unplaced"/>
</dbReference>
<protein>
    <submittedName>
        <fullName evidence="2">Uncharacterized protein</fullName>
    </submittedName>
</protein>
<name>A0A1I8AY64_MELHA</name>
<accession>A0A1I8AY64</accession>
<reference evidence="2" key="1">
    <citation type="submission" date="2016-11" db="UniProtKB">
        <authorList>
            <consortium name="WormBaseParasite"/>
        </authorList>
    </citation>
    <scope>IDENTIFICATION</scope>
</reference>
<keyword evidence="1" id="KW-1185">Reference proteome</keyword>
<dbReference type="WBParaSite" id="MhA1_Contig1095.frz3.gene17">
    <property type="protein sequence ID" value="MhA1_Contig1095.frz3.gene17"/>
    <property type="gene ID" value="MhA1_Contig1095.frz3.gene17"/>
</dbReference>
<sequence>MDTFNIDSILSSIQSNKVNLNWATANFGLVERMRRKIKKESSFPSTSKMNDSQIMYEHRLEKLFESRFDAVAMNDIDLKHFQLKSILNELRQNFGVNISKEIIDQLIRRFLHEKSEQFEPHRKEVFNFLMEILESHPPINAYARWEWICILLSDFKEAHSDVELLITLKNFSVQVLKFLKDDKHSLEFKQFLLAFLEYDYAVLCANNLKTVKDQKHLFQDVSTKKHSLTITNTNTKKSLSTINSLPSTPRRVGIDKMEDLDNFPLGYLILCSVRPDASNLYESIPTKLENVIVFDLLMHFHPKE</sequence>
<evidence type="ECO:0000313" key="1">
    <source>
        <dbReference type="Proteomes" id="UP000095281"/>
    </source>
</evidence>
<proteinExistence type="predicted"/>